<comment type="caution">
    <text evidence="1">The sequence shown here is derived from an EMBL/GenBank/DDBJ whole genome shotgun (WGS) entry which is preliminary data.</text>
</comment>
<dbReference type="EMBL" id="BMAV01003404">
    <property type="protein sequence ID" value="GFY42965.1"/>
    <property type="molecule type" value="Genomic_DNA"/>
</dbReference>
<name>A0A8X6WXD0_9ARAC</name>
<sequence length="113" mass="12827">MCEIEAAVILPLKIYECLKSGSQDEFSNLICLENGIARENHIMLVTSDELTYNIMNTQETGENIRNIKQLLPASKTSKFILNDNVLFKMSENQESLVVSEMMQVDVIKKAHSF</sequence>
<evidence type="ECO:0000313" key="1">
    <source>
        <dbReference type="EMBL" id="GFY42965.1"/>
    </source>
</evidence>
<gene>
    <name evidence="1" type="ORF">TNIN_176391</name>
</gene>
<dbReference type="Proteomes" id="UP000886998">
    <property type="component" value="Unassembled WGS sequence"/>
</dbReference>
<accession>A0A8X6WXD0</accession>
<keyword evidence="2" id="KW-1185">Reference proteome</keyword>
<organism evidence="1 2">
    <name type="scientific">Trichonephila inaurata madagascariensis</name>
    <dbReference type="NCBI Taxonomy" id="2747483"/>
    <lineage>
        <taxon>Eukaryota</taxon>
        <taxon>Metazoa</taxon>
        <taxon>Ecdysozoa</taxon>
        <taxon>Arthropoda</taxon>
        <taxon>Chelicerata</taxon>
        <taxon>Arachnida</taxon>
        <taxon>Araneae</taxon>
        <taxon>Araneomorphae</taxon>
        <taxon>Entelegynae</taxon>
        <taxon>Araneoidea</taxon>
        <taxon>Nephilidae</taxon>
        <taxon>Trichonephila</taxon>
        <taxon>Trichonephila inaurata</taxon>
    </lineage>
</organism>
<reference evidence="1" key="1">
    <citation type="submission" date="2020-08" db="EMBL/GenBank/DDBJ databases">
        <title>Multicomponent nature underlies the extraordinary mechanical properties of spider dragline silk.</title>
        <authorList>
            <person name="Kono N."/>
            <person name="Nakamura H."/>
            <person name="Mori M."/>
            <person name="Yoshida Y."/>
            <person name="Ohtoshi R."/>
            <person name="Malay A.D."/>
            <person name="Moran D.A.P."/>
            <person name="Tomita M."/>
            <person name="Numata K."/>
            <person name="Arakawa K."/>
        </authorList>
    </citation>
    <scope>NUCLEOTIDE SEQUENCE</scope>
</reference>
<proteinExistence type="predicted"/>
<protein>
    <submittedName>
        <fullName evidence="1">Uncharacterized protein</fullName>
    </submittedName>
</protein>
<dbReference type="AlphaFoldDB" id="A0A8X6WXD0"/>
<evidence type="ECO:0000313" key="2">
    <source>
        <dbReference type="Proteomes" id="UP000886998"/>
    </source>
</evidence>